<gene>
    <name evidence="1" type="ORF">PPRIM_AZ9-3.1.T0610089</name>
</gene>
<dbReference type="AlphaFoldDB" id="A0A8S1MW48"/>
<sequence>MNSKYVINIQFQIIIKNTQIYFENKFNIDIYQLQTLYSYQKKKRKQKGQGKNMNQQKQEKIYKQKSRIINKLIKNSSFHNLFKIRIQVISQQKNILSKILDWDMTWMEIIIYKLDQKYGLNLIKNF</sequence>
<accession>A0A8S1MW48</accession>
<keyword evidence="2" id="KW-1185">Reference proteome</keyword>
<comment type="caution">
    <text evidence="1">The sequence shown here is derived from an EMBL/GenBank/DDBJ whole genome shotgun (WGS) entry which is preliminary data.</text>
</comment>
<evidence type="ECO:0000313" key="2">
    <source>
        <dbReference type="Proteomes" id="UP000688137"/>
    </source>
</evidence>
<evidence type="ECO:0000313" key="1">
    <source>
        <dbReference type="EMBL" id="CAD8079034.1"/>
    </source>
</evidence>
<dbReference type="Proteomes" id="UP000688137">
    <property type="component" value="Unassembled WGS sequence"/>
</dbReference>
<name>A0A8S1MW48_PARPR</name>
<reference evidence="1" key="1">
    <citation type="submission" date="2021-01" db="EMBL/GenBank/DDBJ databases">
        <authorList>
            <consortium name="Genoscope - CEA"/>
            <person name="William W."/>
        </authorList>
    </citation>
    <scope>NUCLEOTIDE SEQUENCE</scope>
</reference>
<dbReference type="EMBL" id="CAJJDM010000062">
    <property type="protein sequence ID" value="CAD8079034.1"/>
    <property type="molecule type" value="Genomic_DNA"/>
</dbReference>
<proteinExistence type="predicted"/>
<protein>
    <submittedName>
        <fullName evidence="1">Uncharacterized protein</fullName>
    </submittedName>
</protein>
<organism evidence="1 2">
    <name type="scientific">Paramecium primaurelia</name>
    <dbReference type="NCBI Taxonomy" id="5886"/>
    <lineage>
        <taxon>Eukaryota</taxon>
        <taxon>Sar</taxon>
        <taxon>Alveolata</taxon>
        <taxon>Ciliophora</taxon>
        <taxon>Intramacronucleata</taxon>
        <taxon>Oligohymenophorea</taxon>
        <taxon>Peniculida</taxon>
        <taxon>Parameciidae</taxon>
        <taxon>Paramecium</taxon>
    </lineage>
</organism>